<reference evidence="2" key="2">
    <citation type="submission" date="2023-06" db="EMBL/GenBank/DDBJ databases">
        <authorList>
            <consortium name="Lawrence Berkeley National Laboratory"/>
            <person name="Haridas S."/>
            <person name="Hensen N."/>
            <person name="Bonometti L."/>
            <person name="Westerberg I."/>
            <person name="Brannstrom I.O."/>
            <person name="Guillou S."/>
            <person name="Cros-Aarteil S."/>
            <person name="Calhoun S."/>
            <person name="Kuo A."/>
            <person name="Mondo S."/>
            <person name="Pangilinan J."/>
            <person name="Riley R."/>
            <person name="LaButti K."/>
            <person name="Andreopoulos B."/>
            <person name="Lipzen A."/>
            <person name="Chen C."/>
            <person name="Yanf M."/>
            <person name="Daum C."/>
            <person name="Ng V."/>
            <person name="Clum A."/>
            <person name="Steindorff A."/>
            <person name="Ohm R."/>
            <person name="Martin F."/>
            <person name="Silar P."/>
            <person name="Natvig D."/>
            <person name="Lalanne C."/>
            <person name="Gautier V."/>
            <person name="Ament-velasquez S.L."/>
            <person name="Kruys A."/>
            <person name="Hutchinson M.I."/>
            <person name="Powell A.J."/>
            <person name="Barry K."/>
            <person name="Miller A.N."/>
            <person name="Grigoriev I.V."/>
            <person name="Debuchy R."/>
            <person name="Gladieux P."/>
            <person name="Thoren M.H."/>
            <person name="Johannesson H."/>
        </authorList>
    </citation>
    <scope>NUCLEOTIDE SEQUENCE</scope>
    <source>
        <strain evidence="2">CBS 232.78</strain>
    </source>
</reference>
<accession>A0AAE0U897</accession>
<evidence type="ECO:0000256" key="1">
    <source>
        <dbReference type="SAM" id="MobiDB-lite"/>
    </source>
</evidence>
<dbReference type="Proteomes" id="UP001285441">
    <property type="component" value="Unassembled WGS sequence"/>
</dbReference>
<evidence type="ECO:0000313" key="2">
    <source>
        <dbReference type="EMBL" id="KAK3394477.1"/>
    </source>
</evidence>
<feature type="compositionally biased region" description="Polar residues" evidence="1">
    <location>
        <begin position="145"/>
        <end position="154"/>
    </location>
</feature>
<organism evidence="2 3">
    <name type="scientific">Podospora didyma</name>
    <dbReference type="NCBI Taxonomy" id="330526"/>
    <lineage>
        <taxon>Eukaryota</taxon>
        <taxon>Fungi</taxon>
        <taxon>Dikarya</taxon>
        <taxon>Ascomycota</taxon>
        <taxon>Pezizomycotina</taxon>
        <taxon>Sordariomycetes</taxon>
        <taxon>Sordariomycetidae</taxon>
        <taxon>Sordariales</taxon>
        <taxon>Podosporaceae</taxon>
        <taxon>Podospora</taxon>
    </lineage>
</organism>
<feature type="region of interest" description="Disordered" evidence="1">
    <location>
        <begin position="123"/>
        <end position="154"/>
    </location>
</feature>
<proteinExistence type="predicted"/>
<protein>
    <submittedName>
        <fullName evidence="2">Uncharacterized protein</fullName>
    </submittedName>
</protein>
<name>A0AAE0U897_9PEZI</name>
<sequence>MQLQSPVIAISLVGGACVAADQKRIVGASSSSPQTIRQFESCAQTYGQGWVQCGDEESGFCYNPGRGQSCCGADSGFCNDGAYCAPAARYCCVGDEDLVPCAANAGFKLPMYARLADPVAPPHELSSPIKTQRRETDEEYVDTGPSINEDPSSPHIQMSVARKETLAWMWFGIGAVGLFMFSC</sequence>
<gene>
    <name evidence="2" type="ORF">B0H63DRAFT_47215</name>
</gene>
<dbReference type="AlphaFoldDB" id="A0AAE0U897"/>
<comment type="caution">
    <text evidence="2">The sequence shown here is derived from an EMBL/GenBank/DDBJ whole genome shotgun (WGS) entry which is preliminary data.</text>
</comment>
<evidence type="ECO:0000313" key="3">
    <source>
        <dbReference type="Proteomes" id="UP001285441"/>
    </source>
</evidence>
<reference evidence="2" key="1">
    <citation type="journal article" date="2023" name="Mol. Phylogenet. Evol.">
        <title>Genome-scale phylogeny and comparative genomics of the fungal order Sordariales.</title>
        <authorList>
            <person name="Hensen N."/>
            <person name="Bonometti L."/>
            <person name="Westerberg I."/>
            <person name="Brannstrom I.O."/>
            <person name="Guillou S."/>
            <person name="Cros-Aarteil S."/>
            <person name="Calhoun S."/>
            <person name="Haridas S."/>
            <person name="Kuo A."/>
            <person name="Mondo S."/>
            <person name="Pangilinan J."/>
            <person name="Riley R."/>
            <person name="LaButti K."/>
            <person name="Andreopoulos B."/>
            <person name="Lipzen A."/>
            <person name="Chen C."/>
            <person name="Yan M."/>
            <person name="Daum C."/>
            <person name="Ng V."/>
            <person name="Clum A."/>
            <person name="Steindorff A."/>
            <person name="Ohm R.A."/>
            <person name="Martin F."/>
            <person name="Silar P."/>
            <person name="Natvig D.O."/>
            <person name="Lalanne C."/>
            <person name="Gautier V."/>
            <person name="Ament-Velasquez S.L."/>
            <person name="Kruys A."/>
            <person name="Hutchinson M.I."/>
            <person name="Powell A.J."/>
            <person name="Barry K."/>
            <person name="Miller A.N."/>
            <person name="Grigoriev I.V."/>
            <person name="Debuchy R."/>
            <person name="Gladieux P."/>
            <person name="Hiltunen Thoren M."/>
            <person name="Johannesson H."/>
        </authorList>
    </citation>
    <scope>NUCLEOTIDE SEQUENCE</scope>
    <source>
        <strain evidence="2">CBS 232.78</strain>
    </source>
</reference>
<keyword evidence="3" id="KW-1185">Reference proteome</keyword>
<dbReference type="EMBL" id="JAULSW010000001">
    <property type="protein sequence ID" value="KAK3394477.1"/>
    <property type="molecule type" value="Genomic_DNA"/>
</dbReference>